<feature type="transmembrane region" description="Helical" evidence="1">
    <location>
        <begin position="7"/>
        <end position="29"/>
    </location>
</feature>
<feature type="transmembrane region" description="Helical" evidence="1">
    <location>
        <begin position="151"/>
        <end position="171"/>
    </location>
</feature>
<keyword evidence="3" id="KW-1185">Reference proteome</keyword>
<dbReference type="EMBL" id="JBHTLU010000031">
    <property type="protein sequence ID" value="MFD1222603.1"/>
    <property type="molecule type" value="Genomic_DNA"/>
</dbReference>
<evidence type="ECO:0000313" key="2">
    <source>
        <dbReference type="EMBL" id="MFD1222603.1"/>
    </source>
</evidence>
<reference evidence="3" key="1">
    <citation type="journal article" date="2019" name="Int. J. Syst. Evol. Microbiol.">
        <title>The Global Catalogue of Microorganisms (GCM) 10K type strain sequencing project: providing services to taxonomists for standard genome sequencing and annotation.</title>
        <authorList>
            <consortium name="The Broad Institute Genomics Platform"/>
            <consortium name="The Broad Institute Genome Sequencing Center for Infectious Disease"/>
            <person name="Wu L."/>
            <person name="Ma J."/>
        </authorList>
    </citation>
    <scope>NUCLEOTIDE SEQUENCE [LARGE SCALE GENOMIC DNA]</scope>
    <source>
        <strain evidence="3">CCUG 53270</strain>
    </source>
</reference>
<proteinExistence type="predicted"/>
<comment type="caution">
    <text evidence="2">The sequence shown here is derived from an EMBL/GenBank/DDBJ whole genome shotgun (WGS) entry which is preliminary data.</text>
</comment>
<evidence type="ECO:0000256" key="1">
    <source>
        <dbReference type="SAM" id="Phobius"/>
    </source>
</evidence>
<dbReference type="Pfam" id="PF10067">
    <property type="entry name" value="DUF2306"/>
    <property type="match status" value="1"/>
</dbReference>
<protein>
    <submittedName>
        <fullName evidence="2">DUF2306 domain-containing protein</fullName>
    </submittedName>
</protein>
<feature type="transmembrane region" description="Helical" evidence="1">
    <location>
        <begin position="90"/>
        <end position="107"/>
    </location>
</feature>
<name>A0ABW3UNV7_9BACL</name>
<feature type="transmembrane region" description="Helical" evidence="1">
    <location>
        <begin position="119"/>
        <end position="139"/>
    </location>
</feature>
<gene>
    <name evidence="2" type="ORF">ACFQ4B_21015</name>
</gene>
<keyword evidence="1" id="KW-0812">Transmembrane</keyword>
<dbReference type="InterPro" id="IPR018750">
    <property type="entry name" value="DUF2306_membrane"/>
</dbReference>
<organism evidence="2 3">
    <name type="scientific">Paenibacillus vulneris</name>
    <dbReference type="NCBI Taxonomy" id="1133364"/>
    <lineage>
        <taxon>Bacteria</taxon>
        <taxon>Bacillati</taxon>
        <taxon>Bacillota</taxon>
        <taxon>Bacilli</taxon>
        <taxon>Bacillales</taxon>
        <taxon>Paenibacillaceae</taxon>
        <taxon>Paenibacillus</taxon>
    </lineage>
</organism>
<evidence type="ECO:0000313" key="3">
    <source>
        <dbReference type="Proteomes" id="UP001597180"/>
    </source>
</evidence>
<feature type="transmembrane region" description="Helical" evidence="1">
    <location>
        <begin position="183"/>
        <end position="202"/>
    </location>
</feature>
<feature type="transmembrane region" description="Helical" evidence="1">
    <location>
        <begin position="49"/>
        <end position="69"/>
    </location>
</feature>
<dbReference type="Proteomes" id="UP001597180">
    <property type="component" value="Unassembled WGS sequence"/>
</dbReference>
<dbReference type="RefSeq" id="WP_345588268.1">
    <property type="nucleotide sequence ID" value="NZ_BAABJG010000015.1"/>
</dbReference>
<keyword evidence="1" id="KW-0472">Membrane</keyword>
<sequence>MFSGRRWYGLVVLIMVIDLIYVIYMNYIHDPFAAEFLKHKIGLKKEVQLPLWLHVMYIHIGFACLAMITGALNFSQRLLSRHRRFHRINGYVYLVSILLVDLTSGYMAPYATGGRMNSIAFNLLNLLWPIFTVGAIVHIKKKRLIKHREWMMRSYALCFTNFLTHLITAVISRGFGWTYPASYSIGVYGAVILLLLTPELLIRRQRKHREP</sequence>
<keyword evidence="1" id="KW-1133">Transmembrane helix</keyword>
<accession>A0ABW3UNV7</accession>